<dbReference type="InterPro" id="IPR032466">
    <property type="entry name" value="Metal_Hydrolase"/>
</dbReference>
<name>A0A0G1C886_9BACT</name>
<accession>A0A0G1C886</accession>
<proteinExistence type="predicted"/>
<dbReference type="SUPFAM" id="SSF51556">
    <property type="entry name" value="Metallo-dependent hydrolases"/>
    <property type="match status" value="1"/>
</dbReference>
<dbReference type="Proteomes" id="UP000034810">
    <property type="component" value="Unassembled WGS sequence"/>
</dbReference>
<reference evidence="1 2" key="1">
    <citation type="journal article" date="2015" name="Nature">
        <title>rRNA introns, odd ribosomes, and small enigmatic genomes across a large radiation of phyla.</title>
        <authorList>
            <person name="Brown C.T."/>
            <person name="Hug L.A."/>
            <person name="Thomas B.C."/>
            <person name="Sharon I."/>
            <person name="Castelle C.J."/>
            <person name="Singh A."/>
            <person name="Wilkins M.J."/>
            <person name="Williams K.H."/>
            <person name="Banfield J.F."/>
        </authorList>
    </citation>
    <scope>NUCLEOTIDE SEQUENCE [LARGE SCALE GENOMIC DNA]</scope>
</reference>
<evidence type="ECO:0000313" key="2">
    <source>
        <dbReference type="Proteomes" id="UP000034810"/>
    </source>
</evidence>
<dbReference type="Pfam" id="PF19799">
    <property type="entry name" value="DUF6282"/>
    <property type="match status" value="1"/>
</dbReference>
<comment type="caution">
    <text evidence="1">The sequence shown here is derived from an EMBL/GenBank/DDBJ whole genome shotgun (WGS) entry which is preliminary data.</text>
</comment>
<gene>
    <name evidence="1" type="ORF">UV58_C0015G0009</name>
</gene>
<sequence>MDYQNILQQAIDLHIHIGPEIIPRKFTLPELVDYEKGKLKGIGVKNHFFSTIAMGKQSAQDGSPSVINSVVLNHYVGGFNPDIIRASAELSEKPIIVWFPTLHTEEFLQSQKFEIPEEWIDPKMRRRLKLRPTEKIKALSVFDNGKISKEVKMVLYSIKENGAILATGHLSWQESYELVKFAIEKIGIKKIVITHPIYQKIDMPIKIQKELAELGALIEHCYSMYSIDKIPMDKIAQQIKDVGADNCILSSDVGQTFSKSPSEALTDFISLLKKEGVTENEIKTMLIKNPERLVR</sequence>
<dbReference type="EMBL" id="LCFA01000015">
    <property type="protein sequence ID" value="KKS81875.1"/>
    <property type="molecule type" value="Genomic_DNA"/>
</dbReference>
<evidence type="ECO:0000313" key="1">
    <source>
        <dbReference type="EMBL" id="KKS81875.1"/>
    </source>
</evidence>
<dbReference type="AlphaFoldDB" id="A0A0G1C886"/>
<protein>
    <recommendedName>
        <fullName evidence="3">Cytosolic protein</fullName>
    </recommendedName>
</protein>
<dbReference type="Gene3D" id="3.20.20.140">
    <property type="entry name" value="Metal-dependent hydrolases"/>
    <property type="match status" value="1"/>
</dbReference>
<evidence type="ECO:0008006" key="3">
    <source>
        <dbReference type="Google" id="ProtNLM"/>
    </source>
</evidence>
<dbReference type="InterPro" id="IPR046249">
    <property type="entry name" value="DUF6282"/>
</dbReference>
<organism evidence="1 2">
    <name type="scientific">Candidatus Wolfebacteria bacterium GW2011_GWC1_43_10</name>
    <dbReference type="NCBI Taxonomy" id="1619011"/>
    <lineage>
        <taxon>Bacteria</taxon>
        <taxon>Candidatus Wolfeibacteriota</taxon>
    </lineage>
</organism>